<accession>A0A2J0QB31</accession>
<feature type="transmembrane region" description="Helical" evidence="8">
    <location>
        <begin position="310"/>
        <end position="331"/>
    </location>
</feature>
<dbReference type="GO" id="GO:0071555">
    <property type="term" value="P:cell wall organization"/>
    <property type="evidence" value="ECO:0007669"/>
    <property type="project" value="UniProtKB-UniRule"/>
</dbReference>
<dbReference type="GO" id="GO:0009252">
    <property type="term" value="P:peptidoglycan biosynthetic process"/>
    <property type="evidence" value="ECO:0007669"/>
    <property type="project" value="UniProtKB-UniRule"/>
</dbReference>
<evidence type="ECO:0000256" key="6">
    <source>
        <dbReference type="ARBA" id="ARBA00022989"/>
    </source>
</evidence>
<feature type="transmembrane region" description="Helical" evidence="8">
    <location>
        <begin position="384"/>
        <end position="408"/>
    </location>
</feature>
<feature type="transmembrane region" description="Helical" evidence="8">
    <location>
        <begin position="137"/>
        <end position="156"/>
    </location>
</feature>
<dbReference type="GO" id="GO:0015648">
    <property type="term" value="F:lipid-linked peptidoglycan transporter activity"/>
    <property type="evidence" value="ECO:0007669"/>
    <property type="project" value="UniProtKB-UniRule"/>
</dbReference>
<keyword evidence="5 8" id="KW-0573">Peptidoglycan synthesis</keyword>
<comment type="similarity">
    <text evidence="8 9">Belongs to the MurJ/MviN family.</text>
</comment>
<gene>
    <name evidence="10" type="primary">mviN</name>
    <name evidence="8" type="synonym">murJ</name>
    <name evidence="10" type="ORF">COV29_01350</name>
</gene>
<dbReference type="GO" id="GO:0034204">
    <property type="term" value="P:lipid translocation"/>
    <property type="evidence" value="ECO:0007669"/>
    <property type="project" value="TreeGrafter"/>
</dbReference>
<dbReference type="PIRSF" id="PIRSF002869">
    <property type="entry name" value="MviN"/>
    <property type="match status" value="1"/>
</dbReference>
<feature type="transmembrane region" description="Helical" evidence="8">
    <location>
        <begin position="189"/>
        <end position="212"/>
    </location>
</feature>
<feature type="transmembrane region" description="Helical" evidence="8">
    <location>
        <begin position="428"/>
        <end position="451"/>
    </location>
</feature>
<reference evidence="10 11" key="1">
    <citation type="submission" date="2017-09" db="EMBL/GenBank/DDBJ databases">
        <title>Depth-based differentiation of microbial function through sediment-hosted aquifers and enrichment of novel symbionts in the deep terrestrial subsurface.</title>
        <authorList>
            <person name="Probst A.J."/>
            <person name="Ladd B."/>
            <person name="Jarett J.K."/>
            <person name="Geller-Mcgrath D.E."/>
            <person name="Sieber C.M."/>
            <person name="Emerson J.B."/>
            <person name="Anantharaman K."/>
            <person name="Thomas B.C."/>
            <person name="Malmstrom R."/>
            <person name="Stieglmeier M."/>
            <person name="Klingl A."/>
            <person name="Woyke T."/>
            <person name="Ryan C.M."/>
            <person name="Banfield J.F."/>
        </authorList>
    </citation>
    <scope>NUCLEOTIDE SEQUENCE [LARGE SCALE GENOMIC DNA]</scope>
    <source>
        <strain evidence="10">CG10_big_fil_rev_8_21_14_0_10_36_16</strain>
    </source>
</reference>
<evidence type="ECO:0000313" key="11">
    <source>
        <dbReference type="Proteomes" id="UP000228496"/>
    </source>
</evidence>
<dbReference type="EMBL" id="PCXQ01000003">
    <property type="protein sequence ID" value="PJE51381.1"/>
    <property type="molecule type" value="Genomic_DNA"/>
</dbReference>
<feature type="transmembrane region" description="Helical" evidence="8">
    <location>
        <begin position="163"/>
        <end position="183"/>
    </location>
</feature>
<sequence length="539" mass="59082">MSIGEKVGSNLLGGSIVLAVFSLVSRLTGLLRDRVLAGRFGASETLDIYYSAFKIPDFIFNLIIIGAVSSAFIPIFISYLEKNKTQGWKLASNFLNVSLLVIIGVSILLIIFVPVLMPLIAPGFSAEQTVEAIRLTRLMFLSPIIFAVSTIIGSVLQALKRFLAFALAPSFYNVGIIVGAIYFEPSMGLMGLGWGVIFGALLHLLVQAPAVWKAGFRWRAILDLADMGLRKILKLMIPRTLGLGVSQINLIVITAIASTIAVGSITIFNFANNIGFLPISMVGIAISVAVFPNLSVSIARNNKEQFRKDYLFAFNRIVFLAVPSAFALFIFRKPIADLILGTGKFDVGDVSLTAAVVGAFSVSVIFISLISLINRAFYAMHNTFVPVVISIFGVGLNIVLSFWFVYLFRNGEFSLFWQKAFGISDGSSVAVLGLALAWSISHAFYLFMLSYKFNKIGEIKDDTFAVFVKTFVVSFLASLFIYFVSISSNGLNFLGQVAILAINMALFAITFLLFAKIFKLEEIKFLGELFRKLFNRLNA</sequence>
<keyword evidence="8 9" id="KW-0813">Transport</keyword>
<dbReference type="GO" id="GO:0008360">
    <property type="term" value="P:regulation of cell shape"/>
    <property type="evidence" value="ECO:0007669"/>
    <property type="project" value="UniProtKB-UniRule"/>
</dbReference>
<dbReference type="PRINTS" id="PR01806">
    <property type="entry name" value="VIRFACTRMVIN"/>
</dbReference>
<comment type="subcellular location">
    <subcellularLocation>
        <location evidence="1 8">Cell membrane</location>
        <topology evidence="1 8">Multi-pass membrane protein</topology>
    </subcellularLocation>
</comment>
<evidence type="ECO:0000313" key="10">
    <source>
        <dbReference type="EMBL" id="PJE51381.1"/>
    </source>
</evidence>
<feature type="transmembrane region" description="Helical" evidence="8">
    <location>
        <begin position="351"/>
        <end position="372"/>
    </location>
</feature>
<comment type="caution">
    <text evidence="10">The sequence shown here is derived from an EMBL/GenBank/DDBJ whole genome shotgun (WGS) entry which is preliminary data.</text>
</comment>
<feature type="transmembrane region" description="Helical" evidence="8">
    <location>
        <begin position="274"/>
        <end position="298"/>
    </location>
</feature>
<feature type="transmembrane region" description="Helical" evidence="8">
    <location>
        <begin position="240"/>
        <end position="268"/>
    </location>
</feature>
<dbReference type="InterPro" id="IPR051050">
    <property type="entry name" value="Lipid_II_flippase_MurJ/MviN"/>
</dbReference>
<evidence type="ECO:0000256" key="9">
    <source>
        <dbReference type="PIRNR" id="PIRNR002869"/>
    </source>
</evidence>
<feature type="transmembrane region" description="Helical" evidence="8">
    <location>
        <begin position="7"/>
        <end position="24"/>
    </location>
</feature>
<feature type="transmembrane region" description="Helical" evidence="8">
    <location>
        <begin position="493"/>
        <end position="515"/>
    </location>
</feature>
<evidence type="ECO:0000256" key="7">
    <source>
        <dbReference type="ARBA" id="ARBA00023136"/>
    </source>
</evidence>
<evidence type="ECO:0000256" key="4">
    <source>
        <dbReference type="ARBA" id="ARBA00022960"/>
    </source>
</evidence>
<dbReference type="UniPathway" id="UPA00219"/>
<comment type="pathway">
    <text evidence="8">Cell wall biogenesis; peptidoglycan biosynthesis.</text>
</comment>
<dbReference type="HAMAP" id="MF_02078">
    <property type="entry name" value="MurJ_MviN"/>
    <property type="match status" value="1"/>
</dbReference>
<protein>
    <recommendedName>
        <fullName evidence="8">Probable lipid II flippase MurJ</fullName>
    </recommendedName>
</protein>
<evidence type="ECO:0000256" key="2">
    <source>
        <dbReference type="ARBA" id="ARBA00022475"/>
    </source>
</evidence>
<evidence type="ECO:0000256" key="5">
    <source>
        <dbReference type="ARBA" id="ARBA00022984"/>
    </source>
</evidence>
<organism evidence="10 11">
    <name type="scientific">Candidatus Yanofskybacteria bacterium CG10_big_fil_rev_8_21_14_0_10_36_16</name>
    <dbReference type="NCBI Taxonomy" id="1975096"/>
    <lineage>
        <taxon>Bacteria</taxon>
        <taxon>Candidatus Yanofskyibacteriota</taxon>
    </lineage>
</organism>
<dbReference type="GO" id="GO:0005886">
    <property type="term" value="C:plasma membrane"/>
    <property type="evidence" value="ECO:0007669"/>
    <property type="project" value="UniProtKB-SubCell"/>
</dbReference>
<evidence type="ECO:0000256" key="8">
    <source>
        <dbReference type="HAMAP-Rule" id="MF_02078"/>
    </source>
</evidence>
<keyword evidence="2 8" id="KW-1003">Cell membrane</keyword>
<dbReference type="Proteomes" id="UP000228496">
    <property type="component" value="Unassembled WGS sequence"/>
</dbReference>
<keyword evidence="4 8" id="KW-0133">Cell shape</keyword>
<keyword evidence="6 8" id="KW-1133">Transmembrane helix</keyword>
<evidence type="ECO:0000256" key="3">
    <source>
        <dbReference type="ARBA" id="ARBA00022692"/>
    </source>
</evidence>
<proteinExistence type="inferred from homology"/>
<evidence type="ECO:0000256" key="1">
    <source>
        <dbReference type="ARBA" id="ARBA00004651"/>
    </source>
</evidence>
<feature type="transmembrane region" description="Helical" evidence="8">
    <location>
        <begin position="92"/>
        <end position="117"/>
    </location>
</feature>
<dbReference type="Pfam" id="PF03023">
    <property type="entry name" value="MurJ"/>
    <property type="match status" value="1"/>
</dbReference>
<dbReference type="InterPro" id="IPR004268">
    <property type="entry name" value="MurJ"/>
</dbReference>
<dbReference type="NCBIfam" id="TIGR01695">
    <property type="entry name" value="murJ_mviN"/>
    <property type="match status" value="1"/>
</dbReference>
<dbReference type="PANTHER" id="PTHR47019">
    <property type="entry name" value="LIPID II FLIPPASE MURJ"/>
    <property type="match status" value="1"/>
</dbReference>
<dbReference type="AlphaFoldDB" id="A0A2J0QB31"/>
<dbReference type="CDD" id="cd13123">
    <property type="entry name" value="MATE_MurJ_like"/>
    <property type="match status" value="1"/>
</dbReference>
<keyword evidence="8 9" id="KW-0961">Cell wall biogenesis/degradation</keyword>
<keyword evidence="7 8" id="KW-0472">Membrane</keyword>
<comment type="function">
    <text evidence="8 9">Involved in peptidoglycan biosynthesis. Transports lipid-linked peptidoglycan precursors from the inner to the outer leaflet of the cytoplasmic membrane.</text>
</comment>
<keyword evidence="3 8" id="KW-0812">Transmembrane</keyword>
<feature type="transmembrane region" description="Helical" evidence="8">
    <location>
        <begin position="463"/>
        <end position="487"/>
    </location>
</feature>
<dbReference type="PANTHER" id="PTHR47019:SF1">
    <property type="entry name" value="LIPID II FLIPPASE MURJ"/>
    <property type="match status" value="1"/>
</dbReference>
<feature type="transmembrane region" description="Helical" evidence="8">
    <location>
        <begin position="58"/>
        <end position="80"/>
    </location>
</feature>
<name>A0A2J0QB31_9BACT</name>